<evidence type="ECO:0000256" key="1">
    <source>
        <dbReference type="SAM" id="MobiDB-lite"/>
    </source>
</evidence>
<evidence type="ECO:0000259" key="2">
    <source>
        <dbReference type="Pfam" id="PF14690"/>
    </source>
</evidence>
<reference evidence="3 4" key="1">
    <citation type="submission" date="2016-01" db="EMBL/GenBank/DDBJ databases">
        <title>Draft Genome Sequences of Seven Thermophilic Sporeformers Isolated from Foods.</title>
        <authorList>
            <person name="Berendsen E.M."/>
            <person name="Wells-Bennik M.H."/>
            <person name="Krawcyk A.O."/>
            <person name="De Jong A."/>
            <person name="Holsappel S."/>
            <person name="Eijlander R.T."/>
            <person name="Kuipers O.P."/>
        </authorList>
    </citation>
    <scope>NUCLEOTIDE SEQUENCE [LARGE SCALE GENOMIC DNA]</scope>
    <source>
        <strain evidence="3 4">B4135</strain>
    </source>
</reference>
<dbReference type="AlphaFoldDB" id="A0A150M6Y9"/>
<name>A0A150M6Y9_9BACI</name>
<sequence>MRKIHDYRIQKIRHLKWFERPTVIFYRKRRSVRILLTYKYKRIGVHVGEGRRPPSQHLTKAPFLPGRQNRAKSLSPANRGKT</sequence>
<dbReference type="Proteomes" id="UP000075683">
    <property type="component" value="Unassembled WGS sequence"/>
</dbReference>
<evidence type="ECO:0000313" key="4">
    <source>
        <dbReference type="Proteomes" id="UP000075683"/>
    </source>
</evidence>
<proteinExistence type="predicted"/>
<dbReference type="EMBL" id="LQYT01000037">
    <property type="protein sequence ID" value="KYD19869.1"/>
    <property type="molecule type" value="Genomic_DNA"/>
</dbReference>
<gene>
    <name evidence="3" type="ORF">B4135_0768</name>
</gene>
<dbReference type="STRING" id="301148.B4135_0768"/>
<comment type="caution">
    <text evidence="3">The sequence shown here is derived from an EMBL/GenBank/DDBJ whole genome shotgun (WGS) entry which is preliminary data.</text>
</comment>
<accession>A0A150M6Y9</accession>
<dbReference type="InterPro" id="IPR029261">
    <property type="entry name" value="Transposase_Znf"/>
</dbReference>
<organism evidence="3 4">
    <name type="scientific">Caldibacillus debilis</name>
    <dbReference type="NCBI Taxonomy" id="301148"/>
    <lineage>
        <taxon>Bacteria</taxon>
        <taxon>Bacillati</taxon>
        <taxon>Bacillota</taxon>
        <taxon>Bacilli</taxon>
        <taxon>Bacillales</taxon>
        <taxon>Bacillaceae</taxon>
        <taxon>Caldibacillus</taxon>
    </lineage>
</organism>
<dbReference type="OrthoDB" id="6197054at2"/>
<evidence type="ECO:0000313" key="3">
    <source>
        <dbReference type="EMBL" id="KYD19869.1"/>
    </source>
</evidence>
<feature type="domain" description="Transposase IS204/IS1001/IS1096/IS1165 zinc-finger" evidence="2">
    <location>
        <begin position="2"/>
        <end position="30"/>
    </location>
</feature>
<dbReference type="Pfam" id="PF14690">
    <property type="entry name" value="Zn_ribbon_ISL3"/>
    <property type="match status" value="1"/>
</dbReference>
<feature type="region of interest" description="Disordered" evidence="1">
    <location>
        <begin position="47"/>
        <end position="82"/>
    </location>
</feature>
<protein>
    <recommendedName>
        <fullName evidence="2">Transposase IS204/IS1001/IS1096/IS1165 zinc-finger domain-containing protein</fullName>
    </recommendedName>
</protein>